<dbReference type="InterPro" id="IPR043502">
    <property type="entry name" value="DNA/RNA_pol_sf"/>
</dbReference>
<accession>A0A4Y2H6Z9</accession>
<dbReference type="InterPro" id="IPR001584">
    <property type="entry name" value="Integrase_cat-core"/>
</dbReference>
<dbReference type="Gene3D" id="3.10.10.10">
    <property type="entry name" value="HIV Type 1 Reverse Transcriptase, subunit A, domain 1"/>
    <property type="match status" value="1"/>
</dbReference>
<dbReference type="GO" id="GO:0042575">
    <property type="term" value="C:DNA polymerase complex"/>
    <property type="evidence" value="ECO:0007669"/>
    <property type="project" value="UniProtKB-ARBA"/>
</dbReference>
<organism evidence="2 3">
    <name type="scientific">Araneus ventricosus</name>
    <name type="common">Orbweaver spider</name>
    <name type="synonym">Epeira ventricosa</name>
    <dbReference type="NCBI Taxonomy" id="182803"/>
    <lineage>
        <taxon>Eukaryota</taxon>
        <taxon>Metazoa</taxon>
        <taxon>Ecdysozoa</taxon>
        <taxon>Arthropoda</taxon>
        <taxon>Chelicerata</taxon>
        <taxon>Arachnida</taxon>
        <taxon>Araneae</taxon>
        <taxon>Araneomorphae</taxon>
        <taxon>Entelegynae</taxon>
        <taxon>Araneoidea</taxon>
        <taxon>Araneidae</taxon>
        <taxon>Araneus</taxon>
    </lineage>
</organism>
<dbReference type="GO" id="GO:0003676">
    <property type="term" value="F:nucleic acid binding"/>
    <property type="evidence" value="ECO:0007669"/>
    <property type="project" value="InterPro"/>
</dbReference>
<dbReference type="Pfam" id="PF17921">
    <property type="entry name" value="Integrase_H2C2"/>
    <property type="match status" value="1"/>
</dbReference>
<name>A0A4Y2H6Z9_ARAVE</name>
<evidence type="ECO:0000313" key="3">
    <source>
        <dbReference type="Proteomes" id="UP000499080"/>
    </source>
</evidence>
<sequence>MGNLPKERITPDKVFSSTGIDLCGPFLIKNKYQRKGPEIKVYVCIFICLVTKAIHLEIISDLTSQSLIATLKRFISRRGKCHKIFSDNGSNMVGANRALRDLNKLVRDRNESLYAFFAEENIEWSFIPPRSPNWGGLWEANIKAFKYHFKRVAGNSKFSYEELLTLTTQIEAILNSRPLTPLSADVDDLEVLTPAHFLIGRPITAIVEPSLIDFETNCLNVWQRITKSVQTIWKRWSLSYLNGLQQRKKWVVNNENLKIGDMVLIREENLPPCKWLMGRVIALYPGQDNKKSELSDGSSIYKPEKTTTPLRVVFDASAKTSTGQSLNSILLNGGSIQDDLFSLVTRFRTHKYAFSADIQKMYRQILVEPSQRYLQRIVWKETNNSPIKIYELNTVTYGTVSAPFLAMRVLKALADAEHQDFPEAARIVSRDMYMDDILSGATSLTSAKSLQADLSKLLRRGGFELHKWVSNHPALLNDISTSEYSFEGTQSNTVKALRMLWKPQPDQLTFKVSVKKKDSLTKREVLSQIARLYDPLGIIGPVIAKAKIFMQSLWLQKLDWNDNLPTKVLQVWNDFLVKLPGVNEINVPRYILSEDVTKIELHGFSDASERAYGAVIYIRCVTHSGLIQTKLVCSKSRVSPLKPITVPRLELSAALLLARLMHKIVPVLDLPLDKICLWTDSTIVLAWLNMQPHMLKTFVSNRVAKIQSLCSNSQWRHVSSKCNPADVLSRGADAKDLRDNDLWWQGPEFLLRDITDPEEYPCPKDKTFEQELKRNVTVSCAVTNDSDFFDKLLNLTNNYSKLIRILSFCCRFIKNCLHKNVETGFLTAAELDNAEQLLIKQVQSTTFVKEITALQDGKSVPVSSKLKSLDPFLDSNSILRVGGRLKNANLDYDAKHQIILPNGHKITKLIFEFYHKRYLHVGAQGLLHQVRLRYWPLNGKSTARMIVHNCVICYKNKPVIADQIMGNLPKERVTPISAFTNCGIDFCGPFLIKFKNQRKGIYSKIYVAIFICLSTKAIHLETVSDLSSEAFIASLKRFITRRGKMAMIITDNATNFKGAKSELNRLFNLIRKPDECLANYLSSERINWKLIPPRSPNFGGLWEAGVKSFKYHLKRTIGLYKVTLEEFNTIIIQIEGILNSRPLSPLSSDINEYEVLTPAHFLIGRPITAIPEPEIINISDNKLSRWQQLTKFTQIIWKRWQREYLNHLQ</sequence>
<dbReference type="SUPFAM" id="SSF56672">
    <property type="entry name" value="DNA/RNA polymerases"/>
    <property type="match status" value="1"/>
</dbReference>
<comment type="caution">
    <text evidence="2">The sequence shown here is derived from an EMBL/GenBank/DDBJ whole genome shotgun (WGS) entry which is preliminary data.</text>
</comment>
<keyword evidence="3" id="KW-1185">Reference proteome</keyword>
<dbReference type="PROSITE" id="PS50994">
    <property type="entry name" value="INTEGRASE"/>
    <property type="match status" value="2"/>
</dbReference>
<dbReference type="Pfam" id="PF00078">
    <property type="entry name" value="RVT_1"/>
    <property type="match status" value="1"/>
</dbReference>
<evidence type="ECO:0000259" key="1">
    <source>
        <dbReference type="PROSITE" id="PS50994"/>
    </source>
</evidence>
<dbReference type="EMBL" id="BGPR01101731">
    <property type="protein sequence ID" value="GBM60686.1"/>
    <property type="molecule type" value="Genomic_DNA"/>
</dbReference>
<dbReference type="GO" id="GO:0015074">
    <property type="term" value="P:DNA integration"/>
    <property type="evidence" value="ECO:0007669"/>
    <property type="project" value="InterPro"/>
</dbReference>
<feature type="domain" description="Integrase catalytic" evidence="1">
    <location>
        <begin position="7"/>
        <end position="202"/>
    </location>
</feature>
<dbReference type="OrthoDB" id="5919196at2759"/>
<dbReference type="Proteomes" id="UP000499080">
    <property type="component" value="Unassembled WGS sequence"/>
</dbReference>
<gene>
    <name evidence="2" type="ORF">AVEN_229425_1</name>
</gene>
<dbReference type="AlphaFoldDB" id="A0A4Y2H6Z9"/>
<dbReference type="Gene3D" id="3.30.420.10">
    <property type="entry name" value="Ribonuclease H-like superfamily/Ribonuclease H"/>
    <property type="match status" value="2"/>
</dbReference>
<dbReference type="InterPro" id="IPR012337">
    <property type="entry name" value="RNaseH-like_sf"/>
</dbReference>
<feature type="domain" description="Integrase catalytic" evidence="1">
    <location>
        <begin position="971"/>
        <end position="1166"/>
    </location>
</feature>
<dbReference type="InterPro" id="IPR008042">
    <property type="entry name" value="Retrotrans_Pao"/>
</dbReference>
<dbReference type="InterPro" id="IPR040676">
    <property type="entry name" value="DUF5641"/>
</dbReference>
<proteinExistence type="predicted"/>
<dbReference type="SUPFAM" id="SSF53098">
    <property type="entry name" value="Ribonuclease H-like"/>
    <property type="match status" value="2"/>
</dbReference>
<dbReference type="PANTHER" id="PTHR47331:SF4">
    <property type="entry name" value="PEPTIDASE S1 DOMAIN-CONTAINING PROTEIN"/>
    <property type="match status" value="1"/>
</dbReference>
<dbReference type="Pfam" id="PF05380">
    <property type="entry name" value="Peptidase_A17"/>
    <property type="match status" value="1"/>
</dbReference>
<dbReference type="PANTHER" id="PTHR47331">
    <property type="entry name" value="PHD-TYPE DOMAIN-CONTAINING PROTEIN"/>
    <property type="match status" value="1"/>
</dbReference>
<dbReference type="InterPro" id="IPR036397">
    <property type="entry name" value="RNaseH_sf"/>
</dbReference>
<dbReference type="InterPro" id="IPR043128">
    <property type="entry name" value="Rev_trsase/Diguanyl_cyclase"/>
</dbReference>
<dbReference type="Pfam" id="PF18701">
    <property type="entry name" value="DUF5641"/>
    <property type="match status" value="1"/>
</dbReference>
<dbReference type="GO" id="GO:0071897">
    <property type="term" value="P:DNA biosynthetic process"/>
    <property type="evidence" value="ECO:0007669"/>
    <property type="project" value="UniProtKB-ARBA"/>
</dbReference>
<dbReference type="InterPro" id="IPR000477">
    <property type="entry name" value="RT_dom"/>
</dbReference>
<reference evidence="2 3" key="1">
    <citation type="journal article" date="2019" name="Sci. Rep.">
        <title>Orb-weaving spider Araneus ventricosus genome elucidates the spidroin gene catalogue.</title>
        <authorList>
            <person name="Kono N."/>
            <person name="Nakamura H."/>
            <person name="Ohtoshi R."/>
            <person name="Moran D.A.P."/>
            <person name="Shinohara A."/>
            <person name="Yoshida Y."/>
            <person name="Fujiwara M."/>
            <person name="Mori M."/>
            <person name="Tomita M."/>
            <person name="Arakawa K."/>
        </authorList>
    </citation>
    <scope>NUCLEOTIDE SEQUENCE [LARGE SCALE GENOMIC DNA]</scope>
</reference>
<evidence type="ECO:0000313" key="2">
    <source>
        <dbReference type="EMBL" id="GBM60686.1"/>
    </source>
</evidence>
<dbReference type="Pfam" id="PF00665">
    <property type="entry name" value="rve"/>
    <property type="match status" value="1"/>
</dbReference>
<protein>
    <recommendedName>
        <fullName evidence="1">Integrase catalytic domain-containing protein</fullName>
    </recommendedName>
</protein>
<dbReference type="Gene3D" id="3.30.70.270">
    <property type="match status" value="1"/>
</dbReference>
<dbReference type="InterPro" id="IPR041588">
    <property type="entry name" value="Integrase_H2C2"/>
</dbReference>